<name>A0AAD4TZK9_OVIAM</name>
<dbReference type="AlphaFoldDB" id="A0AAD4TZK9"/>
<protein>
    <submittedName>
        <fullName evidence="2">Uncharacterized protein</fullName>
    </submittedName>
</protein>
<evidence type="ECO:0000313" key="3">
    <source>
        <dbReference type="Proteomes" id="UP001214576"/>
    </source>
</evidence>
<feature type="compositionally biased region" description="Low complexity" evidence="1">
    <location>
        <begin position="19"/>
        <end position="65"/>
    </location>
</feature>
<organism evidence="2 3">
    <name type="scientific">Ovis ammon polii</name>
    <dbReference type="NCBI Taxonomy" id="230172"/>
    <lineage>
        <taxon>Eukaryota</taxon>
        <taxon>Metazoa</taxon>
        <taxon>Chordata</taxon>
        <taxon>Craniata</taxon>
        <taxon>Vertebrata</taxon>
        <taxon>Euteleostomi</taxon>
        <taxon>Mammalia</taxon>
        <taxon>Eutheria</taxon>
        <taxon>Laurasiatheria</taxon>
        <taxon>Artiodactyla</taxon>
        <taxon>Ruminantia</taxon>
        <taxon>Pecora</taxon>
        <taxon>Bovidae</taxon>
        <taxon>Caprinae</taxon>
        <taxon>Ovis</taxon>
    </lineage>
</organism>
<evidence type="ECO:0000313" key="2">
    <source>
        <dbReference type="EMBL" id="KAI4536316.1"/>
    </source>
</evidence>
<accession>A0AAD4TZK9</accession>
<sequence length="120" mass="12163">MRSLRLRLRRRHRREAEAEPAAAAAAPAAASAPHIAGTPAPGSPAGRPPAGAVPRLSSGPPLLSPDFVSPRLHTPVGAVRWGFRAAPEPSSRLAGIRQGLPKVAPHPGQAPGPSAALAPS</sequence>
<feature type="compositionally biased region" description="Basic residues" evidence="1">
    <location>
        <begin position="1"/>
        <end position="13"/>
    </location>
</feature>
<gene>
    <name evidence="2" type="ORF">MG293_013708</name>
</gene>
<feature type="region of interest" description="Disordered" evidence="1">
    <location>
        <begin position="1"/>
        <end position="71"/>
    </location>
</feature>
<reference evidence="2" key="1">
    <citation type="submission" date="2022-03" db="EMBL/GenBank/DDBJ databases">
        <title>Genomic analyses of argali, domestic sheep and their hybrids provide insights into chromosomal evolution, heterosis and genetic basis of agronomic traits.</title>
        <authorList>
            <person name="Li M."/>
        </authorList>
    </citation>
    <scope>NUCLEOTIDE SEQUENCE</scope>
    <source>
        <strain evidence="2">CAU-MHL-2022a</strain>
        <tissue evidence="2">Skin</tissue>
    </source>
</reference>
<evidence type="ECO:0000256" key="1">
    <source>
        <dbReference type="SAM" id="MobiDB-lite"/>
    </source>
</evidence>
<dbReference type="EMBL" id="JAKZEL010000016">
    <property type="protein sequence ID" value="KAI4536316.1"/>
    <property type="molecule type" value="Genomic_DNA"/>
</dbReference>
<comment type="caution">
    <text evidence="2">The sequence shown here is derived from an EMBL/GenBank/DDBJ whole genome shotgun (WGS) entry which is preliminary data.</text>
</comment>
<dbReference type="Proteomes" id="UP001214576">
    <property type="component" value="Unassembled WGS sequence"/>
</dbReference>
<keyword evidence="3" id="KW-1185">Reference proteome</keyword>
<proteinExistence type="predicted"/>
<feature type="region of interest" description="Disordered" evidence="1">
    <location>
        <begin position="88"/>
        <end position="120"/>
    </location>
</feature>